<proteinExistence type="inferred from homology"/>
<dbReference type="AlphaFoldDB" id="A0A6I2MBG0"/>
<dbReference type="EMBL" id="WKKF01000002">
    <property type="protein sequence ID" value="MRX54326.1"/>
    <property type="molecule type" value="Genomic_DNA"/>
</dbReference>
<comment type="similarity">
    <text evidence="1">Belongs to the FlgM family.</text>
</comment>
<feature type="region of interest" description="Disordered" evidence="7">
    <location>
        <begin position="1"/>
        <end position="36"/>
    </location>
</feature>
<keyword evidence="3" id="KW-0678">Repressor</keyword>
<evidence type="ECO:0000256" key="1">
    <source>
        <dbReference type="ARBA" id="ARBA00005322"/>
    </source>
</evidence>
<dbReference type="InterPro" id="IPR035890">
    <property type="entry name" value="Anti-sigma-28_factor_FlgM_sf"/>
</dbReference>
<evidence type="ECO:0000256" key="6">
    <source>
        <dbReference type="ARBA" id="ARBA00023163"/>
    </source>
</evidence>
<evidence type="ECO:0000256" key="7">
    <source>
        <dbReference type="SAM" id="MobiDB-lite"/>
    </source>
</evidence>
<keyword evidence="9" id="KW-0969">Cilium</keyword>
<keyword evidence="10" id="KW-1185">Reference proteome</keyword>
<organism evidence="9 10">
    <name type="scientific">Metabacillus idriensis</name>
    <dbReference type="NCBI Taxonomy" id="324768"/>
    <lineage>
        <taxon>Bacteria</taxon>
        <taxon>Bacillati</taxon>
        <taxon>Bacillota</taxon>
        <taxon>Bacilli</taxon>
        <taxon>Bacillales</taxon>
        <taxon>Bacillaceae</taxon>
        <taxon>Metabacillus</taxon>
    </lineage>
</organism>
<feature type="domain" description="Anti-sigma-28 factor FlgM C-terminal" evidence="8">
    <location>
        <begin position="32"/>
        <end position="81"/>
    </location>
</feature>
<protein>
    <recommendedName>
        <fullName evidence="2">Negative regulator of flagellin synthesis</fullName>
    </recommendedName>
</protein>
<sequence length="86" mass="9716">MKINHLNSAGINPYKRNTEKQQEAAQPAKKQDKVEISTQAKELQQQNAIDQARQEKVAAIKKQVETGTYTIDPKAIANSVIKHYQK</sequence>
<gene>
    <name evidence="9" type="primary">flgM</name>
    <name evidence="9" type="ORF">GJU41_10105</name>
</gene>
<accession>A0A6I2MBG0</accession>
<evidence type="ECO:0000313" key="10">
    <source>
        <dbReference type="Proteomes" id="UP000441585"/>
    </source>
</evidence>
<dbReference type="SUPFAM" id="SSF101498">
    <property type="entry name" value="Anti-sigma factor FlgM"/>
    <property type="match status" value="1"/>
</dbReference>
<dbReference type="InterPro" id="IPR031316">
    <property type="entry name" value="FlgM_C"/>
</dbReference>
<keyword evidence="4" id="KW-1005">Bacterial flagellum biogenesis</keyword>
<dbReference type="Pfam" id="PF04316">
    <property type="entry name" value="FlgM"/>
    <property type="match status" value="1"/>
</dbReference>
<dbReference type="GO" id="GO:0044781">
    <property type="term" value="P:bacterial-type flagellum organization"/>
    <property type="evidence" value="ECO:0007669"/>
    <property type="project" value="UniProtKB-KW"/>
</dbReference>
<dbReference type="RefSeq" id="WP_070878218.1">
    <property type="nucleotide sequence ID" value="NZ_CAJGAA010000002.1"/>
</dbReference>
<feature type="compositionally biased region" description="Polar residues" evidence="7">
    <location>
        <begin position="1"/>
        <end position="10"/>
    </location>
</feature>
<evidence type="ECO:0000256" key="5">
    <source>
        <dbReference type="ARBA" id="ARBA00023015"/>
    </source>
</evidence>
<keyword evidence="5" id="KW-0805">Transcription regulation</keyword>
<evidence type="ECO:0000259" key="8">
    <source>
        <dbReference type="Pfam" id="PF04316"/>
    </source>
</evidence>
<dbReference type="NCBIfam" id="TIGR03824">
    <property type="entry name" value="FlgM_jcvi"/>
    <property type="match status" value="1"/>
</dbReference>
<reference evidence="9 10" key="1">
    <citation type="submission" date="2019-11" db="EMBL/GenBank/DDBJ databases">
        <title>Bacillus idriensis genome.</title>
        <authorList>
            <person name="Konopka E.N."/>
            <person name="Newman J.D."/>
        </authorList>
    </citation>
    <scope>NUCLEOTIDE SEQUENCE [LARGE SCALE GENOMIC DNA]</scope>
    <source>
        <strain evidence="9 10">DSM 19097</strain>
    </source>
</reference>
<keyword evidence="9" id="KW-0966">Cell projection</keyword>
<dbReference type="GO" id="GO:0045892">
    <property type="term" value="P:negative regulation of DNA-templated transcription"/>
    <property type="evidence" value="ECO:0007669"/>
    <property type="project" value="InterPro"/>
</dbReference>
<evidence type="ECO:0000256" key="3">
    <source>
        <dbReference type="ARBA" id="ARBA00022491"/>
    </source>
</evidence>
<keyword evidence="9" id="KW-0282">Flagellum</keyword>
<dbReference type="InterPro" id="IPR007412">
    <property type="entry name" value="FlgM"/>
</dbReference>
<keyword evidence="6" id="KW-0804">Transcription</keyword>
<comment type="caution">
    <text evidence="9">The sequence shown here is derived from an EMBL/GenBank/DDBJ whole genome shotgun (WGS) entry which is preliminary data.</text>
</comment>
<dbReference type="Proteomes" id="UP000441585">
    <property type="component" value="Unassembled WGS sequence"/>
</dbReference>
<evidence type="ECO:0000256" key="4">
    <source>
        <dbReference type="ARBA" id="ARBA00022795"/>
    </source>
</evidence>
<name>A0A6I2MBG0_9BACI</name>
<evidence type="ECO:0000256" key="2">
    <source>
        <dbReference type="ARBA" id="ARBA00017823"/>
    </source>
</evidence>
<evidence type="ECO:0000313" key="9">
    <source>
        <dbReference type="EMBL" id="MRX54326.1"/>
    </source>
</evidence>